<feature type="transmembrane region" description="Helical" evidence="1">
    <location>
        <begin position="36"/>
        <end position="54"/>
    </location>
</feature>
<name>A0A9W6IJZ1_9PROT</name>
<proteinExistence type="predicted"/>
<accession>A0A9W6IJZ1</accession>
<keyword evidence="1" id="KW-0472">Membrane</keyword>
<comment type="caution">
    <text evidence="2">The sequence shown here is derived from an EMBL/GenBank/DDBJ whole genome shotgun (WGS) entry which is preliminary data.</text>
</comment>
<organism evidence="2 3">
    <name type="scientific">Maricaulis virginensis</name>
    <dbReference type="NCBI Taxonomy" id="144022"/>
    <lineage>
        <taxon>Bacteria</taxon>
        <taxon>Pseudomonadati</taxon>
        <taxon>Pseudomonadota</taxon>
        <taxon>Alphaproteobacteria</taxon>
        <taxon>Maricaulales</taxon>
        <taxon>Maricaulaceae</taxon>
        <taxon>Maricaulis</taxon>
    </lineage>
</organism>
<reference evidence="2" key="2">
    <citation type="submission" date="2023-01" db="EMBL/GenBank/DDBJ databases">
        <authorList>
            <person name="Sun Q."/>
            <person name="Evtushenko L."/>
        </authorList>
    </citation>
    <scope>NUCLEOTIDE SEQUENCE</scope>
    <source>
        <strain evidence="2">VKM B-1513</strain>
    </source>
</reference>
<sequence length="93" mass="10309">MAKRKNTNDESKAATGKLQIVVLLLQILKIILDIRWIALLIFLIALPIAPYVLIPQADASASACTYLGPRGVWKPGWVTHCPAIALRPQYQMD</sequence>
<dbReference type="RefSeq" id="WP_271184911.1">
    <property type="nucleotide sequence ID" value="NZ_BSFE01000001.1"/>
</dbReference>
<protein>
    <submittedName>
        <fullName evidence="2">Uncharacterized protein</fullName>
    </submittedName>
</protein>
<keyword evidence="1" id="KW-1133">Transmembrane helix</keyword>
<dbReference type="AlphaFoldDB" id="A0A9W6IJZ1"/>
<dbReference type="Proteomes" id="UP001143486">
    <property type="component" value="Unassembled WGS sequence"/>
</dbReference>
<evidence type="ECO:0000313" key="2">
    <source>
        <dbReference type="EMBL" id="GLK50510.1"/>
    </source>
</evidence>
<reference evidence="2" key="1">
    <citation type="journal article" date="2014" name="Int. J. Syst. Evol. Microbiol.">
        <title>Complete genome sequence of Corynebacterium casei LMG S-19264T (=DSM 44701T), isolated from a smear-ripened cheese.</title>
        <authorList>
            <consortium name="US DOE Joint Genome Institute (JGI-PGF)"/>
            <person name="Walter F."/>
            <person name="Albersmeier A."/>
            <person name="Kalinowski J."/>
            <person name="Ruckert C."/>
        </authorList>
    </citation>
    <scope>NUCLEOTIDE SEQUENCE</scope>
    <source>
        <strain evidence="2">VKM B-1513</strain>
    </source>
</reference>
<evidence type="ECO:0000256" key="1">
    <source>
        <dbReference type="SAM" id="Phobius"/>
    </source>
</evidence>
<evidence type="ECO:0000313" key="3">
    <source>
        <dbReference type="Proteomes" id="UP001143486"/>
    </source>
</evidence>
<gene>
    <name evidence="2" type="ORF">GCM10017621_00180</name>
</gene>
<dbReference type="EMBL" id="BSFE01000001">
    <property type="protein sequence ID" value="GLK50510.1"/>
    <property type="molecule type" value="Genomic_DNA"/>
</dbReference>
<keyword evidence="3" id="KW-1185">Reference proteome</keyword>
<keyword evidence="1" id="KW-0812">Transmembrane</keyword>